<dbReference type="KEGG" id="scib:HUG20_13890"/>
<gene>
    <name evidence="2" type="ORF">HUG20_13890</name>
</gene>
<dbReference type="InterPro" id="IPR027393">
    <property type="entry name" value="Virus_scaffolding_prot_C"/>
</dbReference>
<dbReference type="Gene3D" id="4.10.810.10">
    <property type="entry name" value="Virus Scaffolding Protein, Chain A"/>
    <property type="match status" value="1"/>
</dbReference>
<name>A0A7T6ZCR5_9BACI</name>
<protein>
    <submittedName>
        <fullName evidence="2">IDEAL domain-containing protein</fullName>
    </submittedName>
</protein>
<dbReference type="Pfam" id="PF08858">
    <property type="entry name" value="IDEAL"/>
    <property type="match status" value="1"/>
</dbReference>
<reference evidence="2 3" key="1">
    <citation type="submission" date="2020-06" db="EMBL/GenBank/DDBJ databases">
        <title>Genomic analysis of Salicibibacter sp. NKC21-4.</title>
        <authorList>
            <person name="Oh Y.J."/>
        </authorList>
    </citation>
    <scope>NUCLEOTIDE SEQUENCE [LARGE SCALE GENOMIC DNA]</scope>
    <source>
        <strain evidence="2 3">NKC21-4</strain>
    </source>
</reference>
<evidence type="ECO:0000259" key="1">
    <source>
        <dbReference type="SMART" id="SM00914"/>
    </source>
</evidence>
<dbReference type="Proteomes" id="UP000595349">
    <property type="component" value="Chromosome"/>
</dbReference>
<proteinExistence type="predicted"/>
<dbReference type="AlphaFoldDB" id="A0A7T6ZCR5"/>
<dbReference type="InterPro" id="IPR014957">
    <property type="entry name" value="IDEAL_dom"/>
</dbReference>
<sequence length="135" mass="16018">MCSQAGIELKISEMYWPRSNYTCMRKSGGIVMAASTYEHELFEKLKMIRKGYRAPRQVVQSLYARMMLEYSVYTFTKERYKRLIDEALDAKDEERFRALSNEYSEWCARYQSGCTISEHGYEMECNFEDKTDIDS</sequence>
<accession>A0A7T6ZCR5</accession>
<dbReference type="EMBL" id="CP054706">
    <property type="protein sequence ID" value="QQK80875.1"/>
    <property type="molecule type" value="Genomic_DNA"/>
</dbReference>
<evidence type="ECO:0000313" key="3">
    <source>
        <dbReference type="Proteomes" id="UP000595349"/>
    </source>
</evidence>
<keyword evidence="3" id="KW-1185">Reference proteome</keyword>
<dbReference type="SMART" id="SM00914">
    <property type="entry name" value="IDEAL"/>
    <property type="match status" value="1"/>
</dbReference>
<feature type="domain" description="IDEAL" evidence="1">
    <location>
        <begin position="67"/>
        <end position="103"/>
    </location>
</feature>
<organism evidence="2 3">
    <name type="scientific">Salicibibacter cibi</name>
    <dbReference type="NCBI Taxonomy" id="2743001"/>
    <lineage>
        <taxon>Bacteria</taxon>
        <taxon>Bacillati</taxon>
        <taxon>Bacillota</taxon>
        <taxon>Bacilli</taxon>
        <taxon>Bacillales</taxon>
        <taxon>Bacillaceae</taxon>
        <taxon>Salicibibacter</taxon>
    </lineage>
</organism>
<evidence type="ECO:0000313" key="2">
    <source>
        <dbReference type="EMBL" id="QQK80875.1"/>
    </source>
</evidence>